<accession>A0A370KD37</accession>
<dbReference type="Proteomes" id="UP000254711">
    <property type="component" value="Unassembled WGS sequence"/>
</dbReference>
<evidence type="ECO:0000313" key="1">
    <source>
        <dbReference type="EMBL" id="RDJ00539.1"/>
    </source>
</evidence>
<organism evidence="1 2">
    <name type="scientific">Dyella solisilvae</name>
    <dbReference type="NCBI Taxonomy" id="1920168"/>
    <lineage>
        <taxon>Bacteria</taxon>
        <taxon>Pseudomonadati</taxon>
        <taxon>Pseudomonadota</taxon>
        <taxon>Gammaproteobacteria</taxon>
        <taxon>Lysobacterales</taxon>
        <taxon>Rhodanobacteraceae</taxon>
        <taxon>Dyella</taxon>
    </lineage>
</organism>
<keyword evidence="2" id="KW-1185">Reference proteome</keyword>
<gene>
    <name evidence="1" type="ORF">DVT68_07045</name>
</gene>
<sequence length="131" mass="13538">MAAAMAAAVLAGCGVEGNHDSMIRDAVANRVFLFQTPGAGDATLQVVRANGFFGGGCSSQIMIDDKFAAQLETGEQVAFNLPTGTHVVTLQNSGACRKPGDDARVELSLQPGESALAEVNKWGSSLSLAKR</sequence>
<dbReference type="EMBL" id="QQSY01000001">
    <property type="protein sequence ID" value="RDJ00539.1"/>
    <property type="molecule type" value="Genomic_DNA"/>
</dbReference>
<proteinExistence type="predicted"/>
<evidence type="ECO:0000313" key="2">
    <source>
        <dbReference type="Proteomes" id="UP000254711"/>
    </source>
</evidence>
<evidence type="ECO:0008006" key="3">
    <source>
        <dbReference type="Google" id="ProtNLM"/>
    </source>
</evidence>
<reference evidence="1 2" key="1">
    <citation type="submission" date="2018-07" db="EMBL/GenBank/DDBJ databases">
        <title>Dyella solisilvae sp. nov., isolated from the pine and broad-leaved mixed forest soil.</title>
        <authorList>
            <person name="Gao Z."/>
            <person name="Qiu L."/>
        </authorList>
    </citation>
    <scope>NUCLEOTIDE SEQUENCE [LARGE SCALE GENOMIC DNA]</scope>
    <source>
        <strain evidence="1 2">DHG54</strain>
    </source>
</reference>
<comment type="caution">
    <text evidence="1">The sequence shown here is derived from an EMBL/GenBank/DDBJ whole genome shotgun (WGS) entry which is preliminary data.</text>
</comment>
<protein>
    <recommendedName>
        <fullName evidence="3">DUF2846 domain-containing protein</fullName>
    </recommendedName>
</protein>
<name>A0A370KD37_9GAMM</name>
<dbReference type="AlphaFoldDB" id="A0A370KD37"/>